<protein>
    <submittedName>
        <fullName evidence="2">Uncharacterized protein</fullName>
    </submittedName>
</protein>
<evidence type="ECO:0000256" key="1">
    <source>
        <dbReference type="SAM" id="Phobius"/>
    </source>
</evidence>
<proteinExistence type="predicted"/>
<feature type="transmembrane region" description="Helical" evidence="1">
    <location>
        <begin position="12"/>
        <end position="34"/>
    </location>
</feature>
<reference evidence="2 3" key="1">
    <citation type="submission" date="2015-01" db="EMBL/GenBank/DDBJ databases">
        <title>Genome Sequencing of Rickettsiales.</title>
        <authorList>
            <person name="Daugherty S.C."/>
            <person name="Su Q."/>
            <person name="Abolude K."/>
            <person name="Beier-Sexton M."/>
            <person name="Carlyon J.A."/>
            <person name="Carter R."/>
            <person name="Day N.P."/>
            <person name="Dumler S.J."/>
            <person name="Dyachenko V."/>
            <person name="Godinez A."/>
            <person name="Kurtti T.J."/>
            <person name="Lichay M."/>
            <person name="Mullins K.E."/>
            <person name="Ott S."/>
            <person name="Pappas-Brown V."/>
            <person name="Paris D.H."/>
            <person name="Patel P."/>
            <person name="Richards A.L."/>
            <person name="Sadzewicz L."/>
            <person name="Sears K."/>
            <person name="Seidman D."/>
            <person name="Sengamalay N."/>
            <person name="Stenos J."/>
            <person name="Tallon L.J."/>
            <person name="Vincent G."/>
            <person name="Fraser C.M."/>
            <person name="Munderloh U."/>
            <person name="Dunning-Hotopp J.C."/>
        </authorList>
    </citation>
    <scope>NUCLEOTIDE SEQUENCE [LARGE SCALE GENOMIC DNA]</scope>
    <source>
        <strain evidence="2 3">NCH-1</strain>
    </source>
</reference>
<dbReference type="AlphaFoldDB" id="A0A0F3MXT0"/>
<keyword evidence="1" id="KW-0472">Membrane</keyword>
<organism evidence="2 3">
    <name type="scientific">Anaplasma phagocytophilum str. NCH-1</name>
    <dbReference type="NCBI Taxonomy" id="1359161"/>
    <lineage>
        <taxon>Bacteria</taxon>
        <taxon>Pseudomonadati</taxon>
        <taxon>Pseudomonadota</taxon>
        <taxon>Alphaproteobacteria</taxon>
        <taxon>Rickettsiales</taxon>
        <taxon>Anaplasmataceae</taxon>
        <taxon>Anaplasma</taxon>
        <taxon>phagocytophilum group</taxon>
    </lineage>
</organism>
<dbReference type="Proteomes" id="UP000033754">
    <property type="component" value="Unassembled WGS sequence"/>
</dbReference>
<sequence length="42" mass="4808">MQNKFVVNQVVSVFIASLRKICCPMLLLGVVVYIQHTENERS</sequence>
<comment type="caution">
    <text evidence="2">The sequence shown here is derived from an EMBL/GenBank/DDBJ whole genome shotgun (WGS) entry which is preliminary data.</text>
</comment>
<keyword evidence="1" id="KW-0812">Transmembrane</keyword>
<name>A0A0F3MXT0_ANAPH</name>
<evidence type="ECO:0000313" key="2">
    <source>
        <dbReference type="EMBL" id="KJV59369.1"/>
    </source>
</evidence>
<accession>A0A0F3MXT0</accession>
<dbReference type="EMBL" id="LANT01000010">
    <property type="protein sequence ID" value="KJV59369.1"/>
    <property type="molecule type" value="Genomic_DNA"/>
</dbReference>
<gene>
    <name evidence="2" type="ORF">EPHNCH_1553</name>
</gene>
<evidence type="ECO:0000313" key="3">
    <source>
        <dbReference type="Proteomes" id="UP000033754"/>
    </source>
</evidence>
<keyword evidence="1" id="KW-1133">Transmembrane helix</keyword>